<dbReference type="GO" id="GO:0019843">
    <property type="term" value="F:rRNA binding"/>
    <property type="evidence" value="ECO:0007669"/>
    <property type="project" value="InterPro"/>
</dbReference>
<keyword evidence="2" id="KW-1185">Reference proteome</keyword>
<dbReference type="InterPro" id="IPR036789">
    <property type="entry name" value="Ribosomal_uL6-like_a/b-dom_sf"/>
</dbReference>
<name>A0A8J6DW28_GALPY</name>
<dbReference type="Proteomes" id="UP000700334">
    <property type="component" value="Unassembled WGS sequence"/>
</dbReference>
<gene>
    <name evidence="1" type="ORF">J0S82_009814</name>
</gene>
<reference evidence="1" key="1">
    <citation type="journal article" date="2021" name="Evol. Appl.">
        <title>The genome of the Pyrenean desman and the effects of bottlenecks and inbreeding on the genomic landscape of an endangered species.</title>
        <authorList>
            <person name="Escoda L."/>
            <person name="Castresana J."/>
        </authorList>
    </citation>
    <scope>NUCLEOTIDE SEQUENCE</scope>
    <source>
        <strain evidence="1">IBE-C5619</strain>
    </source>
</reference>
<dbReference type="GO" id="GO:0006412">
    <property type="term" value="P:translation"/>
    <property type="evidence" value="ECO:0007669"/>
    <property type="project" value="InterPro"/>
</dbReference>
<evidence type="ECO:0000313" key="1">
    <source>
        <dbReference type="EMBL" id="KAG8524047.1"/>
    </source>
</evidence>
<sequence>MKTIFSNQTINIPYYVNMSLKGGFCCYCEGPQRHPVEGLQSHQFGTQSLWKERIDSGLTNGMEIERNWLLFKLSYLKPTKMLIPEGKNVELVSNSSTLIQQATRVKNKDIRKFWNGIYVSEKGTVHQADE</sequence>
<keyword evidence="1" id="KW-0687">Ribonucleoprotein</keyword>
<dbReference type="SUPFAM" id="SSF56053">
    <property type="entry name" value="Ribosomal protein L6"/>
    <property type="match status" value="1"/>
</dbReference>
<proteinExistence type="predicted"/>
<organism evidence="1 2">
    <name type="scientific">Galemys pyrenaicus</name>
    <name type="common">Iberian desman</name>
    <name type="synonym">Pyrenean desman</name>
    <dbReference type="NCBI Taxonomy" id="202257"/>
    <lineage>
        <taxon>Eukaryota</taxon>
        <taxon>Metazoa</taxon>
        <taxon>Chordata</taxon>
        <taxon>Craniata</taxon>
        <taxon>Vertebrata</taxon>
        <taxon>Euteleostomi</taxon>
        <taxon>Mammalia</taxon>
        <taxon>Eutheria</taxon>
        <taxon>Laurasiatheria</taxon>
        <taxon>Eulipotyphla</taxon>
        <taxon>Talpidae</taxon>
        <taxon>Galemys</taxon>
    </lineage>
</organism>
<accession>A0A8J6DW28</accession>
<keyword evidence="1" id="KW-0689">Ribosomal protein</keyword>
<comment type="caution">
    <text evidence="1">The sequence shown here is derived from an EMBL/GenBank/DDBJ whole genome shotgun (WGS) entry which is preliminary data.</text>
</comment>
<dbReference type="Gene3D" id="3.90.930.12">
    <property type="entry name" value="Ribosomal protein L6, alpha-beta domain"/>
    <property type="match status" value="1"/>
</dbReference>
<dbReference type="EMBL" id="JAGFMF010011396">
    <property type="protein sequence ID" value="KAG8524047.1"/>
    <property type="molecule type" value="Genomic_DNA"/>
</dbReference>
<dbReference type="GO" id="GO:0003735">
    <property type="term" value="F:structural constituent of ribosome"/>
    <property type="evidence" value="ECO:0007669"/>
    <property type="project" value="InterPro"/>
</dbReference>
<dbReference type="GO" id="GO:0005840">
    <property type="term" value="C:ribosome"/>
    <property type="evidence" value="ECO:0007669"/>
    <property type="project" value="UniProtKB-KW"/>
</dbReference>
<dbReference type="AlphaFoldDB" id="A0A8J6DW28"/>
<dbReference type="OrthoDB" id="10252633at2759"/>
<evidence type="ECO:0000313" key="2">
    <source>
        <dbReference type="Proteomes" id="UP000700334"/>
    </source>
</evidence>
<protein>
    <submittedName>
        <fullName evidence="1">60S ribosomal protein L9</fullName>
    </submittedName>
</protein>